<accession>A0A0C3BH95</accession>
<protein>
    <submittedName>
        <fullName evidence="6">Uncharacterized protein</fullName>
    </submittedName>
</protein>
<evidence type="ECO:0000256" key="2">
    <source>
        <dbReference type="ARBA" id="ARBA00022679"/>
    </source>
</evidence>
<evidence type="ECO:0000313" key="7">
    <source>
        <dbReference type="Proteomes" id="UP000054166"/>
    </source>
</evidence>
<organism evidence="6 7">
    <name type="scientific">Piloderma croceum (strain F 1598)</name>
    <dbReference type="NCBI Taxonomy" id="765440"/>
    <lineage>
        <taxon>Eukaryota</taxon>
        <taxon>Fungi</taxon>
        <taxon>Dikarya</taxon>
        <taxon>Basidiomycota</taxon>
        <taxon>Agaricomycotina</taxon>
        <taxon>Agaricomycetes</taxon>
        <taxon>Agaricomycetidae</taxon>
        <taxon>Atheliales</taxon>
        <taxon>Atheliaceae</taxon>
        <taxon>Piloderma</taxon>
    </lineage>
</organism>
<dbReference type="SUPFAM" id="SSF53335">
    <property type="entry name" value="S-adenosyl-L-methionine-dependent methyltransferases"/>
    <property type="match status" value="1"/>
</dbReference>
<keyword evidence="2" id="KW-0808">Transferase</keyword>
<dbReference type="SUPFAM" id="SSF46785">
    <property type="entry name" value="Winged helix' DNA-binding domain"/>
    <property type="match status" value="1"/>
</dbReference>
<evidence type="ECO:0000313" key="6">
    <source>
        <dbReference type="EMBL" id="KIM85663.1"/>
    </source>
</evidence>
<dbReference type="Pfam" id="PF00891">
    <property type="entry name" value="Methyltransf_2"/>
    <property type="match status" value="1"/>
</dbReference>
<feature type="domain" description="O-methyltransferase C-terminal" evidence="4">
    <location>
        <begin position="244"/>
        <end position="421"/>
    </location>
</feature>
<dbReference type="HOGENOM" id="CLU_005533_0_3_1"/>
<feature type="domain" description="O-methyltransferase dimerisation" evidence="5">
    <location>
        <begin position="69"/>
        <end position="134"/>
    </location>
</feature>
<evidence type="ECO:0000256" key="3">
    <source>
        <dbReference type="ARBA" id="ARBA00022691"/>
    </source>
</evidence>
<dbReference type="InterPro" id="IPR036390">
    <property type="entry name" value="WH_DNA-bd_sf"/>
</dbReference>
<keyword evidence="1" id="KW-0489">Methyltransferase</keyword>
<name>A0A0C3BH95_PILCF</name>
<dbReference type="InterPro" id="IPR029063">
    <property type="entry name" value="SAM-dependent_MTases_sf"/>
</dbReference>
<keyword evidence="7" id="KW-1185">Reference proteome</keyword>
<dbReference type="InterPro" id="IPR036388">
    <property type="entry name" value="WH-like_DNA-bd_sf"/>
</dbReference>
<gene>
    <name evidence="6" type="ORF">PILCRDRAFT_66043</name>
</gene>
<evidence type="ECO:0000259" key="4">
    <source>
        <dbReference type="Pfam" id="PF00891"/>
    </source>
</evidence>
<sequence>KVYSQNGLQFPSLSDLLQPSPVDVDPSLIERKALIAAAAAQILAMVHPPVETFLEMSSGMYGTATSAFVVNTNIPDILKEAGPAGLHIKDIAAKSSVDASYIARVLRFLATRHIFKATSPDVFANNRLSSILTKTKSLEEIRADPIARFDGHHLPRGSHYCNGDEGLPSSVFLSSFMQDSGQNVAPFNIAFKTEAKLWDWCEEPGNEWRARRFSVAISGSADRQYAKADLINGRCFGCVSQDYLIVDVGGSMGSMTHLLYQEMPHYRYVVQDLAKPIDGGKQVSTSTTNQVTPDALASGRVELQVHDFFNPQTTKGAGLYLLRSVIHDWPDQDAKIILKHLRDAADPSSKLIIFDLLAVHTCEASSATSASGNKLPYPLLPCLGIAGAGFISGLDIKMLNFFNGKERTERDFRELGEATGWKLLSVISGVTLASFLYTTM</sequence>
<dbReference type="InterPro" id="IPR012967">
    <property type="entry name" value="COMT_dimerisation"/>
</dbReference>
<dbReference type="Gene3D" id="3.40.50.150">
    <property type="entry name" value="Vaccinia Virus protein VP39"/>
    <property type="match status" value="1"/>
</dbReference>
<dbReference type="PROSITE" id="PS51683">
    <property type="entry name" value="SAM_OMT_II"/>
    <property type="match status" value="1"/>
</dbReference>
<dbReference type="Pfam" id="PF08100">
    <property type="entry name" value="Dimerisation"/>
    <property type="match status" value="1"/>
</dbReference>
<dbReference type="InterPro" id="IPR001077">
    <property type="entry name" value="COMT_C"/>
</dbReference>
<dbReference type="InterPro" id="IPR016461">
    <property type="entry name" value="COMT-like"/>
</dbReference>
<evidence type="ECO:0000259" key="5">
    <source>
        <dbReference type="Pfam" id="PF08100"/>
    </source>
</evidence>
<reference evidence="7" key="2">
    <citation type="submission" date="2015-01" db="EMBL/GenBank/DDBJ databases">
        <title>Evolutionary Origins and Diversification of the Mycorrhizal Mutualists.</title>
        <authorList>
            <consortium name="DOE Joint Genome Institute"/>
            <consortium name="Mycorrhizal Genomics Consortium"/>
            <person name="Kohler A."/>
            <person name="Kuo A."/>
            <person name="Nagy L.G."/>
            <person name="Floudas D."/>
            <person name="Copeland A."/>
            <person name="Barry K.W."/>
            <person name="Cichocki N."/>
            <person name="Veneault-Fourrey C."/>
            <person name="LaButti K."/>
            <person name="Lindquist E.A."/>
            <person name="Lipzen A."/>
            <person name="Lundell T."/>
            <person name="Morin E."/>
            <person name="Murat C."/>
            <person name="Riley R."/>
            <person name="Ohm R."/>
            <person name="Sun H."/>
            <person name="Tunlid A."/>
            <person name="Henrissat B."/>
            <person name="Grigoriev I.V."/>
            <person name="Hibbett D.S."/>
            <person name="Martin F."/>
        </authorList>
    </citation>
    <scope>NUCLEOTIDE SEQUENCE [LARGE SCALE GENOMIC DNA]</scope>
    <source>
        <strain evidence="7">F 1598</strain>
    </source>
</reference>
<dbReference type="Gene3D" id="1.10.10.10">
    <property type="entry name" value="Winged helix-like DNA-binding domain superfamily/Winged helix DNA-binding domain"/>
    <property type="match status" value="1"/>
</dbReference>
<proteinExistence type="predicted"/>
<dbReference type="AlphaFoldDB" id="A0A0C3BH95"/>
<dbReference type="PANTHER" id="PTHR43712">
    <property type="entry name" value="PUTATIVE (AFU_ORTHOLOGUE AFUA_4G14580)-RELATED"/>
    <property type="match status" value="1"/>
</dbReference>
<dbReference type="Proteomes" id="UP000054166">
    <property type="component" value="Unassembled WGS sequence"/>
</dbReference>
<keyword evidence="3" id="KW-0949">S-adenosyl-L-methionine</keyword>
<dbReference type="PANTHER" id="PTHR43712:SF2">
    <property type="entry name" value="O-METHYLTRANSFERASE CICE"/>
    <property type="match status" value="1"/>
</dbReference>
<dbReference type="EMBL" id="KN832984">
    <property type="protein sequence ID" value="KIM85663.1"/>
    <property type="molecule type" value="Genomic_DNA"/>
</dbReference>
<dbReference type="OrthoDB" id="2410195at2759"/>
<evidence type="ECO:0000256" key="1">
    <source>
        <dbReference type="ARBA" id="ARBA00022603"/>
    </source>
</evidence>
<dbReference type="InParanoid" id="A0A0C3BH95"/>
<dbReference type="GO" id="GO:0008171">
    <property type="term" value="F:O-methyltransferase activity"/>
    <property type="evidence" value="ECO:0007669"/>
    <property type="project" value="InterPro"/>
</dbReference>
<dbReference type="GO" id="GO:0046983">
    <property type="term" value="F:protein dimerization activity"/>
    <property type="evidence" value="ECO:0007669"/>
    <property type="project" value="InterPro"/>
</dbReference>
<feature type="non-terminal residue" evidence="6">
    <location>
        <position position="1"/>
    </location>
</feature>
<reference evidence="6 7" key="1">
    <citation type="submission" date="2014-04" db="EMBL/GenBank/DDBJ databases">
        <authorList>
            <consortium name="DOE Joint Genome Institute"/>
            <person name="Kuo A."/>
            <person name="Tarkka M."/>
            <person name="Buscot F."/>
            <person name="Kohler A."/>
            <person name="Nagy L.G."/>
            <person name="Floudas D."/>
            <person name="Copeland A."/>
            <person name="Barry K.W."/>
            <person name="Cichocki N."/>
            <person name="Veneault-Fourrey C."/>
            <person name="LaButti K."/>
            <person name="Lindquist E.A."/>
            <person name="Lipzen A."/>
            <person name="Lundell T."/>
            <person name="Morin E."/>
            <person name="Murat C."/>
            <person name="Sun H."/>
            <person name="Tunlid A."/>
            <person name="Henrissat B."/>
            <person name="Grigoriev I.V."/>
            <person name="Hibbett D.S."/>
            <person name="Martin F."/>
            <person name="Nordberg H.P."/>
            <person name="Cantor M.N."/>
            <person name="Hua S.X."/>
        </authorList>
    </citation>
    <scope>NUCLEOTIDE SEQUENCE [LARGE SCALE GENOMIC DNA]</scope>
    <source>
        <strain evidence="6 7">F 1598</strain>
    </source>
</reference>
<dbReference type="GO" id="GO:0032259">
    <property type="term" value="P:methylation"/>
    <property type="evidence" value="ECO:0007669"/>
    <property type="project" value="UniProtKB-KW"/>
</dbReference>